<reference evidence="2 3" key="1">
    <citation type="submission" date="2019-02" db="EMBL/GenBank/DDBJ databases">
        <title>Deep-cultivation of Planctomycetes and their phenomic and genomic characterization uncovers novel biology.</title>
        <authorList>
            <person name="Wiegand S."/>
            <person name="Jogler M."/>
            <person name="Boedeker C."/>
            <person name="Pinto D."/>
            <person name="Vollmers J."/>
            <person name="Rivas-Marin E."/>
            <person name="Kohn T."/>
            <person name="Peeters S.H."/>
            <person name="Heuer A."/>
            <person name="Rast P."/>
            <person name="Oberbeckmann S."/>
            <person name="Bunk B."/>
            <person name="Jeske O."/>
            <person name="Meyerdierks A."/>
            <person name="Storesund J.E."/>
            <person name="Kallscheuer N."/>
            <person name="Luecker S."/>
            <person name="Lage O.M."/>
            <person name="Pohl T."/>
            <person name="Merkel B.J."/>
            <person name="Hornburger P."/>
            <person name="Mueller R.-W."/>
            <person name="Bruemmer F."/>
            <person name="Labrenz M."/>
            <person name="Spormann A.M."/>
            <person name="Op den Camp H."/>
            <person name="Overmann J."/>
            <person name="Amann R."/>
            <person name="Jetten M.S.M."/>
            <person name="Mascher T."/>
            <person name="Medema M.H."/>
            <person name="Devos D.P."/>
            <person name="Kaster A.-K."/>
            <person name="Ovreas L."/>
            <person name="Rohde M."/>
            <person name="Galperin M.Y."/>
            <person name="Jogler C."/>
        </authorList>
    </citation>
    <scope>NUCLEOTIDE SEQUENCE [LARGE SCALE GENOMIC DNA]</scope>
    <source>
        <strain evidence="2 3">Mal4</strain>
    </source>
</reference>
<evidence type="ECO:0000313" key="2">
    <source>
        <dbReference type="EMBL" id="QDU40355.1"/>
    </source>
</evidence>
<protein>
    <submittedName>
        <fullName evidence="2">Endo-1,4-beta-xylanase/feruloyl esterase</fullName>
    </submittedName>
</protein>
<sequence length="307" mass="34199" precursor="true">MRVCLAILIGVATCCPAFAQQADQRKGADRKKPAPFRWINALPKNLPSTVRHETFHSESNGAEVGYAIYLPPGYESEENRNRRYPVVYALHGGRPGSEAKAVRLAVPIDRHIRSGEVPAMIYVFPNGGRLSHYDHGRFKGEQAFLELIDHVDQNYRTVADRTGRAVEGFSQGGRGTGRYMFKHADLFCSAAPMGGGHQHEKRISESDGVESASVTIEPATNNTWDLARRFAQSDHPDLQILIVVGDEDFNHEANVDWHQHLTSLGIESRLMVLPGVKHSAMAVYEKIGPTIMNFHAGRFREHGHIDE</sequence>
<dbReference type="OrthoDB" id="9777383at2"/>
<feature type="chain" id="PRO_5021999179" evidence="1">
    <location>
        <begin position="20"/>
        <end position="307"/>
    </location>
</feature>
<dbReference type="Pfam" id="PF00756">
    <property type="entry name" value="Esterase"/>
    <property type="match status" value="1"/>
</dbReference>
<dbReference type="Proteomes" id="UP000320496">
    <property type="component" value="Chromosome"/>
</dbReference>
<dbReference type="PANTHER" id="PTHR48098:SF1">
    <property type="entry name" value="DIACYLGLYCEROL ACYLTRANSFERASE_MYCOLYLTRANSFERASE AG85A"/>
    <property type="match status" value="1"/>
</dbReference>
<dbReference type="InterPro" id="IPR029058">
    <property type="entry name" value="AB_hydrolase_fold"/>
</dbReference>
<dbReference type="KEGG" id="mri:Mal4_47110"/>
<name>A0A517ZD17_9PLAN</name>
<dbReference type="InterPro" id="IPR000801">
    <property type="entry name" value="Esterase-like"/>
</dbReference>
<dbReference type="Gene3D" id="3.40.50.1820">
    <property type="entry name" value="alpha/beta hydrolase"/>
    <property type="match status" value="1"/>
</dbReference>
<dbReference type="GO" id="GO:0045493">
    <property type="term" value="P:xylan catabolic process"/>
    <property type="evidence" value="ECO:0007669"/>
    <property type="project" value="UniProtKB-KW"/>
</dbReference>
<evidence type="ECO:0000313" key="3">
    <source>
        <dbReference type="Proteomes" id="UP000320496"/>
    </source>
</evidence>
<dbReference type="AlphaFoldDB" id="A0A517ZD17"/>
<keyword evidence="1" id="KW-0732">Signal</keyword>
<keyword evidence="3" id="KW-1185">Reference proteome</keyword>
<proteinExistence type="predicted"/>
<keyword evidence="2" id="KW-0378">Hydrolase</keyword>
<feature type="signal peptide" evidence="1">
    <location>
        <begin position="1"/>
        <end position="19"/>
    </location>
</feature>
<dbReference type="GO" id="GO:0016747">
    <property type="term" value="F:acyltransferase activity, transferring groups other than amino-acyl groups"/>
    <property type="evidence" value="ECO:0007669"/>
    <property type="project" value="TreeGrafter"/>
</dbReference>
<keyword evidence="2" id="KW-0119">Carbohydrate metabolism</keyword>
<keyword evidence="2" id="KW-0858">Xylan degradation</keyword>
<dbReference type="GO" id="GO:0016798">
    <property type="term" value="F:hydrolase activity, acting on glycosyl bonds"/>
    <property type="evidence" value="ECO:0007669"/>
    <property type="project" value="UniProtKB-KW"/>
</dbReference>
<accession>A0A517ZD17</accession>
<dbReference type="SUPFAM" id="SSF53474">
    <property type="entry name" value="alpha/beta-Hydrolases"/>
    <property type="match status" value="1"/>
</dbReference>
<dbReference type="InterPro" id="IPR050583">
    <property type="entry name" value="Mycobacterial_A85_antigen"/>
</dbReference>
<dbReference type="RefSeq" id="WP_145371600.1">
    <property type="nucleotide sequence ID" value="NZ_CP036275.1"/>
</dbReference>
<evidence type="ECO:0000256" key="1">
    <source>
        <dbReference type="SAM" id="SignalP"/>
    </source>
</evidence>
<dbReference type="PANTHER" id="PTHR48098">
    <property type="entry name" value="ENTEROCHELIN ESTERASE-RELATED"/>
    <property type="match status" value="1"/>
</dbReference>
<keyword evidence="2" id="KW-0326">Glycosidase</keyword>
<dbReference type="EMBL" id="CP036275">
    <property type="protein sequence ID" value="QDU40355.1"/>
    <property type="molecule type" value="Genomic_DNA"/>
</dbReference>
<keyword evidence="2" id="KW-0624">Polysaccharide degradation</keyword>
<organism evidence="2 3">
    <name type="scientific">Maioricimonas rarisocia</name>
    <dbReference type="NCBI Taxonomy" id="2528026"/>
    <lineage>
        <taxon>Bacteria</taxon>
        <taxon>Pseudomonadati</taxon>
        <taxon>Planctomycetota</taxon>
        <taxon>Planctomycetia</taxon>
        <taxon>Planctomycetales</taxon>
        <taxon>Planctomycetaceae</taxon>
        <taxon>Maioricimonas</taxon>
    </lineage>
</organism>
<gene>
    <name evidence="2" type="ORF">Mal4_47110</name>
</gene>